<reference evidence="10" key="1">
    <citation type="submission" date="2020-05" db="EMBL/GenBank/DDBJ databases">
        <title>Frigoriglobus tundricola gen. nov., sp. nov., a psychrotolerant cellulolytic planctomycete of the family Gemmataceae with two divergent copies of 16S rRNA gene.</title>
        <authorList>
            <person name="Kulichevskaya I.S."/>
            <person name="Ivanova A.A."/>
            <person name="Naumoff D.G."/>
            <person name="Beletsky A.V."/>
            <person name="Rijpstra W.I.C."/>
            <person name="Sinninghe Damste J.S."/>
            <person name="Mardanov A.V."/>
            <person name="Ravin N.V."/>
            <person name="Dedysh S.N."/>
        </authorList>
    </citation>
    <scope>NUCLEOTIDE SEQUENCE [LARGE SCALE GENOMIC DNA]</scope>
    <source>
        <strain evidence="10">PL17</strain>
    </source>
</reference>
<sequence>MCGRFVLAASPEELAGHFGLDQVPALTARYNIAPSQLVAVVAPKADPAKRGLALLKWGLVPYWSNDGQPGPINARAETVAGLATFSNSFRDRRCILPASGFYEWCVQGGKKVPHRFRL</sequence>
<accession>A0A6M5Z2V3</accession>
<keyword evidence="3" id="KW-0227">DNA damage</keyword>
<dbReference type="PANTHER" id="PTHR13604">
    <property type="entry name" value="DC12-RELATED"/>
    <property type="match status" value="1"/>
</dbReference>
<dbReference type="KEGG" id="ftj:FTUN_7668"/>
<keyword evidence="10" id="KW-1185">Reference proteome</keyword>
<evidence type="ECO:0000256" key="8">
    <source>
        <dbReference type="RuleBase" id="RU364100"/>
    </source>
</evidence>
<dbReference type="GO" id="GO:0003697">
    <property type="term" value="F:single-stranded DNA binding"/>
    <property type="evidence" value="ECO:0007669"/>
    <property type="project" value="InterPro"/>
</dbReference>
<dbReference type="GO" id="GO:0008233">
    <property type="term" value="F:peptidase activity"/>
    <property type="evidence" value="ECO:0007669"/>
    <property type="project" value="UniProtKB-KW"/>
</dbReference>
<proteinExistence type="inferred from homology"/>
<evidence type="ECO:0000256" key="7">
    <source>
        <dbReference type="ARBA" id="ARBA00023239"/>
    </source>
</evidence>
<evidence type="ECO:0000313" key="9">
    <source>
        <dbReference type="EMBL" id="QJX00045.1"/>
    </source>
</evidence>
<dbReference type="GO" id="GO:0106300">
    <property type="term" value="P:protein-DNA covalent cross-linking repair"/>
    <property type="evidence" value="ECO:0007669"/>
    <property type="project" value="InterPro"/>
</dbReference>
<dbReference type="GO" id="GO:0016829">
    <property type="term" value="F:lyase activity"/>
    <property type="evidence" value="ECO:0007669"/>
    <property type="project" value="UniProtKB-KW"/>
</dbReference>
<organism evidence="9 10">
    <name type="scientific">Frigoriglobus tundricola</name>
    <dbReference type="NCBI Taxonomy" id="2774151"/>
    <lineage>
        <taxon>Bacteria</taxon>
        <taxon>Pseudomonadati</taxon>
        <taxon>Planctomycetota</taxon>
        <taxon>Planctomycetia</taxon>
        <taxon>Gemmatales</taxon>
        <taxon>Gemmataceae</taxon>
        <taxon>Frigoriglobus</taxon>
    </lineage>
</organism>
<keyword evidence="5" id="KW-0190">Covalent protein-DNA linkage</keyword>
<evidence type="ECO:0000256" key="4">
    <source>
        <dbReference type="ARBA" id="ARBA00022801"/>
    </source>
</evidence>
<evidence type="ECO:0000256" key="3">
    <source>
        <dbReference type="ARBA" id="ARBA00022763"/>
    </source>
</evidence>
<dbReference type="EC" id="3.4.-.-" evidence="8"/>
<keyword evidence="2 8" id="KW-0645">Protease</keyword>
<dbReference type="InterPro" id="IPR036590">
    <property type="entry name" value="SRAP-like"/>
</dbReference>
<name>A0A6M5Z2V3_9BACT</name>
<gene>
    <name evidence="9" type="ORF">FTUN_7668</name>
</gene>
<dbReference type="Proteomes" id="UP000503447">
    <property type="component" value="Chromosome"/>
</dbReference>
<dbReference type="Pfam" id="PF02586">
    <property type="entry name" value="SRAP"/>
    <property type="match status" value="1"/>
</dbReference>
<dbReference type="Gene3D" id="3.90.1680.10">
    <property type="entry name" value="SOS response associated peptidase-like"/>
    <property type="match status" value="1"/>
</dbReference>
<dbReference type="PANTHER" id="PTHR13604:SF0">
    <property type="entry name" value="ABASIC SITE PROCESSING PROTEIN HMCES"/>
    <property type="match status" value="1"/>
</dbReference>
<dbReference type="GO" id="GO:0006508">
    <property type="term" value="P:proteolysis"/>
    <property type="evidence" value="ECO:0007669"/>
    <property type="project" value="UniProtKB-KW"/>
</dbReference>
<protein>
    <recommendedName>
        <fullName evidence="8">Abasic site processing protein</fullName>
        <ecNumber evidence="8">3.4.-.-</ecNumber>
    </recommendedName>
</protein>
<evidence type="ECO:0000256" key="2">
    <source>
        <dbReference type="ARBA" id="ARBA00022670"/>
    </source>
</evidence>
<evidence type="ECO:0000256" key="5">
    <source>
        <dbReference type="ARBA" id="ARBA00023124"/>
    </source>
</evidence>
<evidence type="ECO:0000256" key="1">
    <source>
        <dbReference type="ARBA" id="ARBA00008136"/>
    </source>
</evidence>
<keyword evidence="7" id="KW-0456">Lyase</keyword>
<dbReference type="InterPro" id="IPR003738">
    <property type="entry name" value="SRAP"/>
</dbReference>
<dbReference type="AlphaFoldDB" id="A0A6M5Z2V3"/>
<keyword evidence="4 8" id="KW-0378">Hydrolase</keyword>
<evidence type="ECO:0000256" key="6">
    <source>
        <dbReference type="ARBA" id="ARBA00023125"/>
    </source>
</evidence>
<comment type="similarity">
    <text evidence="1 8">Belongs to the SOS response-associated peptidase family.</text>
</comment>
<keyword evidence="6" id="KW-0238">DNA-binding</keyword>
<evidence type="ECO:0000313" key="10">
    <source>
        <dbReference type="Proteomes" id="UP000503447"/>
    </source>
</evidence>
<dbReference type="EMBL" id="CP053452">
    <property type="protein sequence ID" value="QJX00045.1"/>
    <property type="molecule type" value="Genomic_DNA"/>
</dbReference>
<dbReference type="SUPFAM" id="SSF143081">
    <property type="entry name" value="BB1717-like"/>
    <property type="match status" value="1"/>
</dbReference>